<name>A0A1Y5Y9I7_KIBAR</name>
<sequence length="78" mass="8270">MSAMPSAPTRPARPMWVVSVVDDAEHAVTRDDMAAGIASGSGTYRALCRATVIPPSMTEPPRGRCPYCRAVLRLAATP</sequence>
<dbReference type="Proteomes" id="UP000192674">
    <property type="component" value="Unassembled WGS sequence"/>
</dbReference>
<protein>
    <recommendedName>
        <fullName evidence="3">DUF3039 domain-containing protein</fullName>
    </recommendedName>
</protein>
<accession>A0A1Y5Y9I7</accession>
<reference evidence="1 2" key="1">
    <citation type="submission" date="2017-04" db="EMBL/GenBank/DDBJ databases">
        <authorList>
            <person name="Afonso C.L."/>
            <person name="Miller P.J."/>
            <person name="Scott M.A."/>
            <person name="Spackman E."/>
            <person name="Goraichik I."/>
            <person name="Dimitrov K.M."/>
            <person name="Suarez D.L."/>
            <person name="Swayne D.E."/>
        </authorList>
    </citation>
    <scope>NUCLEOTIDE SEQUENCE [LARGE SCALE GENOMIC DNA]</scope>
    <source>
        <strain evidence="1 2">DSM 43828</strain>
    </source>
</reference>
<proteinExistence type="predicted"/>
<keyword evidence="2" id="KW-1185">Reference proteome</keyword>
<evidence type="ECO:0000313" key="1">
    <source>
        <dbReference type="EMBL" id="SMD26461.1"/>
    </source>
</evidence>
<dbReference type="AlphaFoldDB" id="A0A1Y5Y9I7"/>
<gene>
    <name evidence="1" type="ORF">SAMN05661093_10044</name>
</gene>
<evidence type="ECO:0000313" key="2">
    <source>
        <dbReference type="Proteomes" id="UP000192674"/>
    </source>
</evidence>
<organism evidence="1 2">
    <name type="scientific">Kibdelosporangium aridum</name>
    <dbReference type="NCBI Taxonomy" id="2030"/>
    <lineage>
        <taxon>Bacteria</taxon>
        <taxon>Bacillati</taxon>
        <taxon>Actinomycetota</taxon>
        <taxon>Actinomycetes</taxon>
        <taxon>Pseudonocardiales</taxon>
        <taxon>Pseudonocardiaceae</taxon>
        <taxon>Kibdelosporangium</taxon>
    </lineage>
</organism>
<dbReference type="EMBL" id="FWXV01000014">
    <property type="protein sequence ID" value="SMD26461.1"/>
    <property type="molecule type" value="Genomic_DNA"/>
</dbReference>
<evidence type="ECO:0008006" key="3">
    <source>
        <dbReference type="Google" id="ProtNLM"/>
    </source>
</evidence>